<dbReference type="RefSeq" id="WP_173808060.1">
    <property type="nucleotide sequence ID" value="NZ_JABSNP010000001.1"/>
</dbReference>
<dbReference type="CDD" id="cd06433">
    <property type="entry name" value="GT_2_WfgS_like"/>
    <property type="match status" value="1"/>
</dbReference>
<name>A0ABX2FK98_9BACT</name>
<protein>
    <submittedName>
        <fullName evidence="2">Glycosyltransferase involved in cell wall biosynthesis</fullName>
    </submittedName>
</protein>
<organism evidence="2 3">
    <name type="scientific">Hymenobacter caeli</name>
    <dbReference type="NCBI Taxonomy" id="2735894"/>
    <lineage>
        <taxon>Bacteria</taxon>
        <taxon>Pseudomonadati</taxon>
        <taxon>Bacteroidota</taxon>
        <taxon>Cytophagia</taxon>
        <taxon>Cytophagales</taxon>
        <taxon>Hymenobacteraceae</taxon>
        <taxon>Hymenobacter</taxon>
    </lineage>
</organism>
<accession>A0ABX2FK98</accession>
<dbReference type="InterPro" id="IPR029044">
    <property type="entry name" value="Nucleotide-diphossugar_trans"/>
</dbReference>
<evidence type="ECO:0000259" key="1">
    <source>
        <dbReference type="Pfam" id="PF00535"/>
    </source>
</evidence>
<dbReference type="InterPro" id="IPR001173">
    <property type="entry name" value="Glyco_trans_2-like"/>
</dbReference>
<evidence type="ECO:0000313" key="3">
    <source>
        <dbReference type="Proteomes" id="UP000779507"/>
    </source>
</evidence>
<sequence>MNQVPLVSIIIPSFQQGNYLKELLASINNQSFIDYEIVIVDGNSTDNTKEVVEEFSGFPVKFHQALDDGVYDAMNKGVRYAIGDWLYFIGCDDQLYDQSVLGSLLSSFEDKGLDVFYGDVVMKSDQSRYAGEFNLDRLLRSQNICHQAIFYRRTVFEKIGLYNLKYKVWADWELNIRCFRHTELVIKYVDVIVALYNNESGVSHAHDTVLKEELPLNYLAQINLLEKEKKDILESKSFLIGNKMVNFYVKLSKFLRLGN</sequence>
<comment type="caution">
    <text evidence="2">The sequence shown here is derived from an EMBL/GenBank/DDBJ whole genome shotgun (WGS) entry which is preliminary data.</text>
</comment>
<dbReference type="SUPFAM" id="SSF53448">
    <property type="entry name" value="Nucleotide-diphospho-sugar transferases"/>
    <property type="match status" value="1"/>
</dbReference>
<dbReference type="PANTHER" id="PTHR22916">
    <property type="entry name" value="GLYCOSYLTRANSFERASE"/>
    <property type="match status" value="1"/>
</dbReference>
<dbReference type="Gene3D" id="3.90.550.10">
    <property type="entry name" value="Spore Coat Polysaccharide Biosynthesis Protein SpsA, Chain A"/>
    <property type="match status" value="1"/>
</dbReference>
<dbReference type="Proteomes" id="UP000779507">
    <property type="component" value="Unassembled WGS sequence"/>
</dbReference>
<evidence type="ECO:0000313" key="2">
    <source>
        <dbReference type="EMBL" id="NRT17268.1"/>
    </source>
</evidence>
<feature type="domain" description="Glycosyltransferase 2-like" evidence="1">
    <location>
        <begin position="8"/>
        <end position="128"/>
    </location>
</feature>
<gene>
    <name evidence="2" type="ORF">HNP98_000071</name>
</gene>
<proteinExistence type="predicted"/>
<keyword evidence="3" id="KW-1185">Reference proteome</keyword>
<dbReference type="PANTHER" id="PTHR22916:SF3">
    <property type="entry name" value="UDP-GLCNAC:BETAGAL BETA-1,3-N-ACETYLGLUCOSAMINYLTRANSFERASE-LIKE PROTEIN 1"/>
    <property type="match status" value="1"/>
</dbReference>
<reference evidence="2 3" key="1">
    <citation type="submission" date="2020-05" db="EMBL/GenBank/DDBJ databases">
        <title>Genomic Encyclopedia of Type Strains, Phase IV (KMG-V): Genome sequencing to study the core and pangenomes of soil and plant-associated prokaryotes.</title>
        <authorList>
            <person name="Whitman W."/>
        </authorList>
    </citation>
    <scope>NUCLEOTIDE SEQUENCE [LARGE SCALE GENOMIC DNA]</scope>
    <source>
        <strain evidence="2 3">9A</strain>
    </source>
</reference>
<dbReference type="EMBL" id="JABSNP010000001">
    <property type="protein sequence ID" value="NRT17268.1"/>
    <property type="molecule type" value="Genomic_DNA"/>
</dbReference>
<dbReference type="Pfam" id="PF00535">
    <property type="entry name" value="Glycos_transf_2"/>
    <property type="match status" value="1"/>
</dbReference>